<accession>A0A940MUC2</accession>
<gene>
    <name evidence="1" type="ORF">J5Y10_04970</name>
</gene>
<dbReference type="RefSeq" id="WP_209371378.1">
    <property type="nucleotide sequence ID" value="NZ_JAGIZA010000003.1"/>
</dbReference>
<comment type="caution">
    <text evidence="1">The sequence shown here is derived from an EMBL/GenBank/DDBJ whole genome shotgun (WGS) entry which is preliminary data.</text>
</comment>
<dbReference type="AlphaFoldDB" id="A0A940MUC2"/>
<organism evidence="1 2">
    <name type="scientific">Roseomonas indoligenes</name>
    <dbReference type="NCBI Taxonomy" id="2820811"/>
    <lineage>
        <taxon>Bacteria</taxon>
        <taxon>Pseudomonadati</taxon>
        <taxon>Pseudomonadota</taxon>
        <taxon>Alphaproteobacteria</taxon>
        <taxon>Acetobacterales</taxon>
        <taxon>Roseomonadaceae</taxon>
        <taxon>Roseomonas</taxon>
    </lineage>
</organism>
<proteinExistence type="predicted"/>
<reference evidence="1" key="1">
    <citation type="submission" date="2021-03" db="EMBL/GenBank/DDBJ databases">
        <authorList>
            <person name="So Y."/>
        </authorList>
    </citation>
    <scope>NUCLEOTIDE SEQUENCE</scope>
    <source>
        <strain evidence="1">SG15</strain>
    </source>
</reference>
<sequence>MGSDLREADLYARLNAAIAAAGSQEIWSRAAGLPPTYVSEVRGGKKPFSDRLLAALRVRRVVSFVELSPAGDAGDAERLLKALSPKDRRTLLWLPADGGQRSRLDAVAGEWRPLLENLKRLQAMRLAVKTAERWSATEDGLSLRAALAEKEGTDA</sequence>
<keyword evidence="2" id="KW-1185">Reference proteome</keyword>
<evidence type="ECO:0000313" key="1">
    <source>
        <dbReference type="EMBL" id="MBP0492126.1"/>
    </source>
</evidence>
<protein>
    <submittedName>
        <fullName evidence="1">Uncharacterized protein</fullName>
    </submittedName>
</protein>
<dbReference type="Proteomes" id="UP000677537">
    <property type="component" value="Unassembled WGS sequence"/>
</dbReference>
<dbReference type="EMBL" id="JAGIZA010000003">
    <property type="protein sequence ID" value="MBP0492126.1"/>
    <property type="molecule type" value="Genomic_DNA"/>
</dbReference>
<evidence type="ECO:0000313" key="2">
    <source>
        <dbReference type="Proteomes" id="UP000677537"/>
    </source>
</evidence>
<name>A0A940MUC2_9PROT</name>